<dbReference type="PROSITE" id="PS00653">
    <property type="entry name" value="GLYCOSYL_HYDROL_F1_2"/>
    <property type="match status" value="1"/>
</dbReference>
<keyword evidence="12" id="KW-1185">Reference proteome</keyword>
<dbReference type="PRINTS" id="PR00131">
    <property type="entry name" value="GLHYDRLASE1"/>
</dbReference>
<feature type="active site" description="Nucleophile" evidence="7">
    <location>
        <position position="476"/>
    </location>
</feature>
<comment type="subunit">
    <text evidence="2">Homodimer.</text>
</comment>
<dbReference type="GO" id="GO:0005975">
    <property type="term" value="P:carbohydrate metabolic process"/>
    <property type="evidence" value="ECO:0007669"/>
    <property type="project" value="InterPro"/>
</dbReference>
<evidence type="ECO:0000256" key="5">
    <source>
        <dbReference type="ARBA" id="ARBA00023180"/>
    </source>
</evidence>
<dbReference type="EMBL" id="BLKM01000227">
    <property type="protein sequence ID" value="GFG30510.1"/>
    <property type="molecule type" value="Genomic_DNA"/>
</dbReference>
<comment type="similarity">
    <text evidence="1 8">Belongs to the glycosyl hydrolase 1 family.</text>
</comment>
<proteinExistence type="inferred from homology"/>
<dbReference type="InterPro" id="IPR017853">
    <property type="entry name" value="GH"/>
</dbReference>
<keyword evidence="5" id="KW-0325">Glycoprotein</keyword>
<dbReference type="OrthoDB" id="65569at2759"/>
<dbReference type="Gene3D" id="3.20.20.80">
    <property type="entry name" value="Glycosidases"/>
    <property type="match status" value="2"/>
</dbReference>
<protein>
    <recommendedName>
        <fullName evidence="3">beta-glucosidase</fullName>
        <ecNumber evidence="3">3.2.1.21</ecNumber>
    </recommendedName>
</protein>
<accession>A0A6L2PGC2</accession>
<dbReference type="FunFam" id="3.20.20.80:FF:000013">
    <property type="entry name" value="lactase-phlorizin hydrolase"/>
    <property type="match status" value="1"/>
</dbReference>
<evidence type="ECO:0000256" key="2">
    <source>
        <dbReference type="ARBA" id="ARBA00011738"/>
    </source>
</evidence>
<gene>
    <name evidence="11" type="ORF">Cfor_08133</name>
</gene>
<dbReference type="FunCoup" id="A0A6L2PGC2">
    <property type="interactions" value="2"/>
</dbReference>
<dbReference type="Pfam" id="PF00232">
    <property type="entry name" value="Glyco_hydro_1"/>
    <property type="match status" value="2"/>
</dbReference>
<evidence type="ECO:0000256" key="8">
    <source>
        <dbReference type="RuleBase" id="RU003690"/>
    </source>
</evidence>
<organism evidence="11 12">
    <name type="scientific">Coptotermes formosanus</name>
    <name type="common">Formosan subterranean termite</name>
    <dbReference type="NCBI Taxonomy" id="36987"/>
    <lineage>
        <taxon>Eukaryota</taxon>
        <taxon>Metazoa</taxon>
        <taxon>Ecdysozoa</taxon>
        <taxon>Arthropoda</taxon>
        <taxon>Hexapoda</taxon>
        <taxon>Insecta</taxon>
        <taxon>Pterygota</taxon>
        <taxon>Neoptera</taxon>
        <taxon>Polyneoptera</taxon>
        <taxon>Dictyoptera</taxon>
        <taxon>Blattodea</taxon>
        <taxon>Blattoidea</taxon>
        <taxon>Termitoidae</taxon>
        <taxon>Rhinotermitidae</taxon>
        <taxon>Coptotermes</taxon>
    </lineage>
</organism>
<dbReference type="GO" id="GO:0008422">
    <property type="term" value="F:beta-glucosidase activity"/>
    <property type="evidence" value="ECO:0007669"/>
    <property type="project" value="TreeGrafter"/>
</dbReference>
<dbReference type="InterPro" id="IPR033132">
    <property type="entry name" value="GH_1_N_CS"/>
</dbReference>
<evidence type="ECO:0000256" key="3">
    <source>
        <dbReference type="ARBA" id="ARBA00012744"/>
    </source>
</evidence>
<dbReference type="Proteomes" id="UP000502823">
    <property type="component" value="Unassembled WGS sequence"/>
</dbReference>
<dbReference type="PROSITE" id="PS00572">
    <property type="entry name" value="GLYCOSYL_HYDROL_F1_1"/>
    <property type="match status" value="1"/>
</dbReference>
<name>A0A6L2PGC2_COPFO</name>
<evidence type="ECO:0000256" key="10">
    <source>
        <dbReference type="SAM" id="SignalP"/>
    </source>
</evidence>
<evidence type="ECO:0000256" key="1">
    <source>
        <dbReference type="ARBA" id="ARBA00010838"/>
    </source>
</evidence>
<dbReference type="EC" id="3.2.1.21" evidence="3"/>
<dbReference type="PANTHER" id="PTHR10353">
    <property type="entry name" value="GLYCOSYL HYDROLASE"/>
    <property type="match status" value="1"/>
</dbReference>
<reference evidence="12" key="1">
    <citation type="submission" date="2020-01" db="EMBL/GenBank/DDBJ databases">
        <title>Draft genome sequence of the Termite Coptotermes fromosanus.</title>
        <authorList>
            <person name="Itakura S."/>
            <person name="Yosikawa Y."/>
            <person name="Umezawa K."/>
        </authorList>
    </citation>
    <scope>NUCLEOTIDE SEQUENCE [LARGE SCALE GENOMIC DNA]</scope>
</reference>
<dbReference type="PANTHER" id="PTHR10353:SF36">
    <property type="entry name" value="LP05116P"/>
    <property type="match status" value="1"/>
</dbReference>
<feature type="signal peptide" evidence="10">
    <location>
        <begin position="1"/>
        <end position="19"/>
    </location>
</feature>
<evidence type="ECO:0000313" key="12">
    <source>
        <dbReference type="Proteomes" id="UP000502823"/>
    </source>
</evidence>
<keyword evidence="10" id="KW-0732">Signal</keyword>
<dbReference type="InterPro" id="IPR018120">
    <property type="entry name" value="Glyco_hydro_1_AS"/>
</dbReference>
<comment type="caution">
    <text evidence="11">The sequence shown here is derived from an EMBL/GenBank/DDBJ whole genome shotgun (WGS) entry which is preliminary data.</text>
</comment>
<dbReference type="InParanoid" id="A0A6L2PGC2"/>
<evidence type="ECO:0000256" key="9">
    <source>
        <dbReference type="RuleBase" id="RU004468"/>
    </source>
</evidence>
<dbReference type="InterPro" id="IPR001360">
    <property type="entry name" value="Glyco_hydro_1"/>
</dbReference>
<evidence type="ECO:0000256" key="7">
    <source>
        <dbReference type="PROSITE-ProRule" id="PRU10055"/>
    </source>
</evidence>
<evidence type="ECO:0000313" key="11">
    <source>
        <dbReference type="EMBL" id="GFG30510.1"/>
    </source>
</evidence>
<dbReference type="AlphaFoldDB" id="A0A6L2PGC2"/>
<keyword evidence="6 9" id="KW-0326">Glycosidase</keyword>
<evidence type="ECO:0000256" key="4">
    <source>
        <dbReference type="ARBA" id="ARBA00022801"/>
    </source>
</evidence>
<sequence length="573" mass="64786">MNVILQGLLLVALSGAVWGARNIQSSHVKFPDGFLFGAATAAYQVEGAWNETGKEADVNTHELLEWQVQYVQKLNEMQCEGDYFVLVICLSVAIIHAETSCDDCYKFPELFMLGSSTASYQIEGGWNEDGKGVNIWDTLTHDHPELIDDKSNGDIACDSYHKYKEDVQLLKDLGAQFYRFSISWSRILPNGRDNKVNLAGIDYYNRLIDELLANGIEPMVTMYHWDLPQPLQDLGGWPNFILSEYFEDYARVLFTNFGDRVKLWLTFNEPLTFMGGYSSDKDFAPAIKSPGIGDYLAAHTVIYAHSRVYHLYDQLFRTKQRGTASLITKAGSRSTNSSEDVAACQRYHQFNLGMYAHPIFSTEGDYPAVVKDRIARNSAAQGYTVSRLPLFTPKQVEYIRGTADFLGVNFYTAYYGKAGEAGDSPSMARDTGVITIQDPAWGLSASSWLRVVPWGFRKELNWIAKEYGNPPVFVTENGFSDHGGLNDTGRVHYYTSYLTEMLKAIHEDGCSVIGYAAWSLMDNFEWNRGYTEKFGLYAVDFDDPDRPRTPKESAKLVAEIIRTRQIPERFRED</sequence>
<dbReference type="SUPFAM" id="SSF51445">
    <property type="entry name" value="(Trans)glycosidases"/>
    <property type="match status" value="2"/>
</dbReference>
<keyword evidence="4 9" id="KW-0378">Hydrolase</keyword>
<feature type="chain" id="PRO_5026730464" description="beta-glucosidase" evidence="10">
    <location>
        <begin position="20"/>
        <end position="573"/>
    </location>
</feature>
<evidence type="ECO:0000256" key="6">
    <source>
        <dbReference type="ARBA" id="ARBA00023295"/>
    </source>
</evidence>